<dbReference type="RefSeq" id="WP_102084190.1">
    <property type="nucleotide sequence ID" value="NZ_PJCJ01000037.1"/>
</dbReference>
<dbReference type="Pfam" id="PF01527">
    <property type="entry name" value="HTH_Tnp_1"/>
    <property type="match status" value="1"/>
</dbReference>
<dbReference type="InterPro" id="IPR002514">
    <property type="entry name" value="Transposase_8"/>
</dbReference>
<dbReference type="InterPro" id="IPR010921">
    <property type="entry name" value="Trp_repressor/repl_initiator"/>
</dbReference>
<reference evidence="1 2" key="1">
    <citation type="submission" date="2017-12" db="EMBL/GenBank/DDBJ databases">
        <title>Detection of the carbapenemase gene blaVIM-5 in members of the Pseudomonas putida group isolated from polluted Nigerian wetlands.</title>
        <authorList>
            <person name="Adelowo O."/>
            <person name="Vollmers J."/>
            <person name="Maeusezahl I."/>
            <person name="Kaster A.-K."/>
            <person name="Mueller J.A."/>
        </authorList>
    </citation>
    <scope>NUCLEOTIDE SEQUENCE [LARGE SCALE GENOMIC DNA]</scope>
    <source>
        <strain evidence="1 2">MR69</strain>
    </source>
</reference>
<protein>
    <recommendedName>
        <fullName evidence="3">Transposase</fullName>
    </recommendedName>
</protein>
<name>A0ABX4TWN6_PSEDL</name>
<sequence length="62" mass="7003">MQPQRRSYFKSFKALVVQECAQPSASIASIAQHHSLNANLVHKWIQVYGLQLAHRNVTSQNA</sequence>
<organism evidence="1 2">
    <name type="scientific">Pseudomonas plecoglossicida</name>
    <dbReference type="NCBI Taxonomy" id="70775"/>
    <lineage>
        <taxon>Bacteria</taxon>
        <taxon>Pseudomonadati</taxon>
        <taxon>Pseudomonadota</taxon>
        <taxon>Gammaproteobacteria</taxon>
        <taxon>Pseudomonadales</taxon>
        <taxon>Pseudomonadaceae</taxon>
        <taxon>Pseudomonas</taxon>
    </lineage>
</organism>
<keyword evidence="2" id="KW-1185">Reference proteome</keyword>
<dbReference type="SUPFAM" id="SSF48295">
    <property type="entry name" value="TrpR-like"/>
    <property type="match status" value="1"/>
</dbReference>
<comment type="caution">
    <text evidence="1">The sequence shown here is derived from an EMBL/GenBank/DDBJ whole genome shotgun (WGS) entry which is preliminary data.</text>
</comment>
<proteinExistence type="predicted"/>
<evidence type="ECO:0008006" key="3">
    <source>
        <dbReference type="Google" id="ProtNLM"/>
    </source>
</evidence>
<accession>A0ABX4TWN6</accession>
<dbReference type="EMBL" id="PJCJ01000037">
    <property type="protein sequence ID" value="PLV07555.1"/>
    <property type="molecule type" value="Genomic_DNA"/>
</dbReference>
<gene>
    <name evidence="1" type="ORF">CXG47_27390</name>
</gene>
<evidence type="ECO:0000313" key="2">
    <source>
        <dbReference type="Proteomes" id="UP000234744"/>
    </source>
</evidence>
<dbReference type="Proteomes" id="UP000234744">
    <property type="component" value="Unassembled WGS sequence"/>
</dbReference>
<evidence type="ECO:0000313" key="1">
    <source>
        <dbReference type="EMBL" id="PLV07555.1"/>
    </source>
</evidence>